<dbReference type="EMBL" id="CP088156">
    <property type="protein sequence ID" value="UFZ08007.1"/>
    <property type="molecule type" value="Genomic_DNA"/>
</dbReference>
<dbReference type="RefSeq" id="WP_231327456.1">
    <property type="nucleotide sequence ID" value="NZ_CP088156.1"/>
</dbReference>
<dbReference type="Proteomes" id="UP001431010">
    <property type="component" value="Chromosome"/>
</dbReference>
<evidence type="ECO:0000313" key="2">
    <source>
        <dbReference type="Proteomes" id="UP001431010"/>
    </source>
</evidence>
<protein>
    <submittedName>
        <fullName evidence="1">Uncharacterized protein</fullName>
    </submittedName>
</protein>
<evidence type="ECO:0000313" key="1">
    <source>
        <dbReference type="EMBL" id="UFZ08007.1"/>
    </source>
</evidence>
<name>A0ABY3RMB8_9BRAD</name>
<gene>
    <name evidence="1" type="ORF">LQG66_17655</name>
</gene>
<reference evidence="1" key="1">
    <citation type="journal article" date="2024" name="Antonie Van Leeuwenhoek">
        <title>Bradyrhizobium ontarionense sp. nov., a novel bacterial symbiont isolated from Aeschynomene indica (Indian jointvetch), harbours photosynthesis, nitrogen fixation and nitrous oxide (N2O) reductase genes.</title>
        <authorList>
            <person name="Bromfield E.S.P."/>
            <person name="Cloutier S."/>
        </authorList>
    </citation>
    <scope>NUCLEOTIDE SEQUENCE</scope>
    <source>
        <strain evidence="1">A19</strain>
    </source>
</reference>
<proteinExistence type="predicted"/>
<keyword evidence="2" id="KW-1185">Reference proteome</keyword>
<organism evidence="1 2">
    <name type="scientific">Bradyrhizobium ontarionense</name>
    <dbReference type="NCBI Taxonomy" id="2898149"/>
    <lineage>
        <taxon>Bacteria</taxon>
        <taxon>Pseudomonadati</taxon>
        <taxon>Pseudomonadota</taxon>
        <taxon>Alphaproteobacteria</taxon>
        <taxon>Hyphomicrobiales</taxon>
        <taxon>Nitrobacteraceae</taxon>
        <taxon>Bradyrhizobium</taxon>
    </lineage>
</organism>
<sequence length="98" mass="10853">MQSAKMTAGRETVLRKAKLLVDVSHENRLVMTILQYARSGHATDLMVEQAIALVNGQVSAAQEEGDDGWLRSALELKFELEKALKLSVKSLRQTQGGW</sequence>
<accession>A0ABY3RMB8</accession>